<evidence type="ECO:0000256" key="6">
    <source>
        <dbReference type="ARBA" id="ARBA00023098"/>
    </source>
</evidence>
<dbReference type="PANTHER" id="PTHR30100:SF1">
    <property type="entry name" value="PHOSPHATE ACYLTRANSFERASE"/>
    <property type="match status" value="1"/>
</dbReference>
<evidence type="ECO:0000256" key="8">
    <source>
        <dbReference type="ARBA" id="ARBA00023264"/>
    </source>
</evidence>
<name>A0A381T0K9_9ZZZZ</name>
<dbReference type="Pfam" id="PF02504">
    <property type="entry name" value="FA_synthesis"/>
    <property type="match status" value="1"/>
</dbReference>
<proteinExistence type="inferred from homology"/>
<dbReference type="PANTHER" id="PTHR30100">
    <property type="entry name" value="FATTY ACID/PHOSPHOLIPID SYNTHESIS PROTEIN PLSX"/>
    <property type="match status" value="1"/>
</dbReference>
<comment type="catalytic activity">
    <reaction evidence="1">
        <text>a fatty acyl-[ACP] + phosphate = an acyl phosphate + holo-[ACP]</text>
        <dbReference type="Rhea" id="RHEA:42292"/>
        <dbReference type="Rhea" id="RHEA-COMP:9685"/>
        <dbReference type="Rhea" id="RHEA-COMP:14125"/>
        <dbReference type="ChEBI" id="CHEBI:43474"/>
        <dbReference type="ChEBI" id="CHEBI:59918"/>
        <dbReference type="ChEBI" id="CHEBI:64479"/>
        <dbReference type="ChEBI" id="CHEBI:138651"/>
        <dbReference type="EC" id="2.3.1.274"/>
    </reaction>
</comment>
<comment type="subunit">
    <text evidence="10">Homodimer. Probably interacts with PlsY.</text>
</comment>
<dbReference type="EC" id="2.3.1.274" evidence="9"/>
<dbReference type="AlphaFoldDB" id="A0A381T0K9"/>
<evidence type="ECO:0000256" key="4">
    <source>
        <dbReference type="ARBA" id="ARBA00022516"/>
    </source>
</evidence>
<accession>A0A381T0K9</accession>
<dbReference type="HAMAP" id="MF_00019">
    <property type="entry name" value="PlsX"/>
    <property type="match status" value="1"/>
</dbReference>
<dbReference type="Gene3D" id="3.40.718.10">
    <property type="entry name" value="Isopropylmalate Dehydrogenase"/>
    <property type="match status" value="1"/>
</dbReference>
<comment type="subcellular location">
    <subcellularLocation>
        <location evidence="2">Cytoplasm</location>
    </subcellularLocation>
</comment>
<dbReference type="InterPro" id="IPR012281">
    <property type="entry name" value="Phospholipid_synth_PlsX-like"/>
</dbReference>
<evidence type="ECO:0000256" key="10">
    <source>
        <dbReference type="ARBA" id="ARBA00046608"/>
    </source>
</evidence>
<protein>
    <recommendedName>
        <fullName evidence="9">phosphate acyltransferase</fullName>
        <ecNumber evidence="9">2.3.1.274</ecNumber>
    </recommendedName>
</protein>
<dbReference type="SUPFAM" id="SSF53659">
    <property type="entry name" value="Isocitrate/Isopropylmalate dehydrogenase-like"/>
    <property type="match status" value="1"/>
</dbReference>
<keyword evidence="6" id="KW-0443">Lipid metabolism</keyword>
<keyword evidence="4" id="KW-0444">Lipid biosynthesis</keyword>
<evidence type="ECO:0000256" key="7">
    <source>
        <dbReference type="ARBA" id="ARBA00023209"/>
    </source>
</evidence>
<dbReference type="InterPro" id="IPR003664">
    <property type="entry name" value="FA_synthesis"/>
</dbReference>
<dbReference type="NCBIfam" id="TIGR00182">
    <property type="entry name" value="plsX"/>
    <property type="match status" value="1"/>
</dbReference>
<dbReference type="GO" id="GO:0006633">
    <property type="term" value="P:fatty acid biosynthetic process"/>
    <property type="evidence" value="ECO:0007669"/>
    <property type="project" value="InterPro"/>
</dbReference>
<organism evidence="11">
    <name type="scientific">marine metagenome</name>
    <dbReference type="NCBI Taxonomy" id="408172"/>
    <lineage>
        <taxon>unclassified sequences</taxon>
        <taxon>metagenomes</taxon>
        <taxon>ecological metagenomes</taxon>
    </lineage>
</organism>
<keyword evidence="5" id="KW-0808">Transferase</keyword>
<dbReference type="GO" id="GO:0043811">
    <property type="term" value="F:phosphate:acyl-[acyl carrier protein] acyltransferase activity"/>
    <property type="evidence" value="ECO:0007669"/>
    <property type="project" value="UniProtKB-EC"/>
</dbReference>
<evidence type="ECO:0000256" key="5">
    <source>
        <dbReference type="ARBA" id="ARBA00022679"/>
    </source>
</evidence>
<evidence type="ECO:0000256" key="9">
    <source>
        <dbReference type="ARBA" id="ARBA00024069"/>
    </source>
</evidence>
<keyword evidence="3" id="KW-0963">Cytoplasm</keyword>
<keyword evidence="8" id="KW-1208">Phospholipid metabolism</keyword>
<evidence type="ECO:0000256" key="2">
    <source>
        <dbReference type="ARBA" id="ARBA00004496"/>
    </source>
</evidence>
<keyword evidence="7" id="KW-0594">Phospholipid biosynthesis</keyword>
<dbReference type="GO" id="GO:0005737">
    <property type="term" value="C:cytoplasm"/>
    <property type="evidence" value="ECO:0007669"/>
    <property type="project" value="UniProtKB-SubCell"/>
</dbReference>
<dbReference type="PIRSF" id="PIRSF002465">
    <property type="entry name" value="Phsphlp_syn_PlsX"/>
    <property type="match status" value="1"/>
</dbReference>
<evidence type="ECO:0000313" key="11">
    <source>
        <dbReference type="EMBL" id="SVA09269.1"/>
    </source>
</evidence>
<reference evidence="11" key="1">
    <citation type="submission" date="2018-05" db="EMBL/GenBank/DDBJ databases">
        <authorList>
            <person name="Lanie J.A."/>
            <person name="Ng W.-L."/>
            <person name="Kazmierczak K.M."/>
            <person name="Andrzejewski T.M."/>
            <person name="Davidsen T.M."/>
            <person name="Wayne K.J."/>
            <person name="Tettelin H."/>
            <person name="Glass J.I."/>
            <person name="Rusch D."/>
            <person name="Podicherti R."/>
            <person name="Tsui H.-C.T."/>
            <person name="Winkler M.E."/>
        </authorList>
    </citation>
    <scope>NUCLEOTIDE SEQUENCE</scope>
</reference>
<sequence length="324" mass="34232">MHIAIDAMGGEGGVNLTVPAALQALQMFPELLLTLVGNEDQIGPLLPRNPQFQTLRLSVLNTPDVISETDKPGNVIRNGKKTSMYMAAGLLRRGEAQAMVSAGNTGALIMIGRHLIKTITGIQKPAIVATIPGTSRQSYLLDVGANLDCTAEQLFQFAVMGSILAKSLTASEARVGLLNIGVENHKGTDEVRRAAKILSECSAVNFIGFIEANELFEGVADVVVCDGFIGNVTIKSSAGVANVVNKLLAEQLVSGRYTEVMTALGTQINPQRFNGASLLGLQGSIVKSHGNATVEGFVYAIQQAIREVENNVPQLIAENVAAII</sequence>
<dbReference type="GO" id="GO:0008654">
    <property type="term" value="P:phospholipid biosynthetic process"/>
    <property type="evidence" value="ECO:0007669"/>
    <property type="project" value="UniProtKB-KW"/>
</dbReference>
<evidence type="ECO:0000256" key="1">
    <source>
        <dbReference type="ARBA" id="ARBA00001232"/>
    </source>
</evidence>
<gene>
    <name evidence="11" type="ORF">METZ01_LOCUS62123</name>
</gene>
<evidence type="ECO:0000256" key="3">
    <source>
        <dbReference type="ARBA" id="ARBA00022490"/>
    </source>
</evidence>
<dbReference type="EMBL" id="UINC01003790">
    <property type="protein sequence ID" value="SVA09269.1"/>
    <property type="molecule type" value="Genomic_DNA"/>
</dbReference>